<dbReference type="RefSeq" id="WP_284352459.1">
    <property type="nucleotide sequence ID" value="NZ_BRXS01000007.1"/>
</dbReference>
<name>A0AA37VCS5_9BACT</name>
<protein>
    <submittedName>
        <fullName evidence="2">Phosphate transport regulator</fullName>
    </submittedName>
</protein>
<dbReference type="InterPro" id="IPR038078">
    <property type="entry name" value="PhoU-like_sf"/>
</dbReference>
<accession>A0AA37VCS5</accession>
<dbReference type="EMBL" id="BRXS01000007">
    <property type="protein sequence ID" value="GLC28033.1"/>
    <property type="molecule type" value="Genomic_DNA"/>
</dbReference>
<dbReference type="PANTHER" id="PTHR37298:SF1">
    <property type="entry name" value="UPF0111 PROTEIN YKAA"/>
    <property type="match status" value="1"/>
</dbReference>
<dbReference type="Pfam" id="PF01865">
    <property type="entry name" value="PhoU_div"/>
    <property type="match status" value="1"/>
</dbReference>
<evidence type="ECO:0000313" key="2">
    <source>
        <dbReference type="EMBL" id="GLC28033.1"/>
    </source>
</evidence>
<dbReference type="InterPro" id="IPR052912">
    <property type="entry name" value="UPF0111_domain"/>
</dbReference>
<dbReference type="AlphaFoldDB" id="A0AA37VCS5"/>
<dbReference type="Proteomes" id="UP001161325">
    <property type="component" value="Unassembled WGS sequence"/>
</dbReference>
<dbReference type="InterPro" id="IPR018445">
    <property type="entry name" value="Put_Phosphate_transp_reg"/>
</dbReference>
<evidence type="ECO:0000256" key="1">
    <source>
        <dbReference type="ARBA" id="ARBA00008591"/>
    </source>
</evidence>
<comment type="similarity">
    <text evidence="1">Belongs to the UPF0111 family.</text>
</comment>
<gene>
    <name evidence="2" type="ORF">rosag_45460</name>
</gene>
<dbReference type="Gene3D" id="1.20.58.220">
    <property type="entry name" value="Phosphate transport system protein phou homolog 2, domain 2"/>
    <property type="match status" value="1"/>
</dbReference>
<sequence>MRLIPRDEQFFDMFAQIAQRITSSVTLLHELFSNPARLQHYEAAIKDVEHEADVLVQQVNTRIDTSFVTPLDREDIHRLATRLDNVVDLIDGTARRARMFRITETRPAALKLTEVLVRAGKTIEEQVRDIKKPKAVVECGRRIKQLEEEGDALYHAAVGELFDGTPDALDVIKWKELFDKLEEALDECEDVSNVLESIALKNS</sequence>
<proteinExistence type="inferred from homology"/>
<reference evidence="2" key="1">
    <citation type="submission" date="2022-08" db="EMBL/GenBank/DDBJ databases">
        <title>Draft genome sequencing of Roseisolibacter agri AW1220.</title>
        <authorList>
            <person name="Tobiishi Y."/>
            <person name="Tonouchi A."/>
        </authorList>
    </citation>
    <scope>NUCLEOTIDE SEQUENCE</scope>
    <source>
        <strain evidence="2">AW1220</strain>
    </source>
</reference>
<organism evidence="2 3">
    <name type="scientific">Roseisolibacter agri</name>
    <dbReference type="NCBI Taxonomy" id="2014610"/>
    <lineage>
        <taxon>Bacteria</taxon>
        <taxon>Pseudomonadati</taxon>
        <taxon>Gemmatimonadota</taxon>
        <taxon>Gemmatimonadia</taxon>
        <taxon>Gemmatimonadales</taxon>
        <taxon>Gemmatimonadaceae</taxon>
        <taxon>Roseisolibacter</taxon>
    </lineage>
</organism>
<keyword evidence="3" id="KW-1185">Reference proteome</keyword>
<comment type="caution">
    <text evidence="2">The sequence shown here is derived from an EMBL/GenBank/DDBJ whole genome shotgun (WGS) entry which is preliminary data.</text>
</comment>
<dbReference type="PANTHER" id="PTHR37298">
    <property type="entry name" value="UPF0111 PROTEIN YKAA"/>
    <property type="match status" value="1"/>
</dbReference>
<evidence type="ECO:0000313" key="3">
    <source>
        <dbReference type="Proteomes" id="UP001161325"/>
    </source>
</evidence>